<dbReference type="EMBL" id="JAHWXP010000001">
    <property type="protein sequence ID" value="MBY8335503.1"/>
    <property type="molecule type" value="Genomic_DNA"/>
</dbReference>
<evidence type="ECO:0000256" key="2">
    <source>
        <dbReference type="SAM" id="Coils"/>
    </source>
</evidence>
<name>A0ABS7P8W7_9SPHN</name>
<dbReference type="Pfam" id="PF00990">
    <property type="entry name" value="GGDEF"/>
    <property type="match status" value="1"/>
</dbReference>
<dbReference type="InterPro" id="IPR029787">
    <property type="entry name" value="Nucleotide_cyclase"/>
</dbReference>
<dbReference type="SMART" id="SM00267">
    <property type="entry name" value="GGDEF"/>
    <property type="match status" value="1"/>
</dbReference>
<gene>
    <name evidence="4" type="ORF">KYN89_00435</name>
</gene>
<reference evidence="4 5" key="1">
    <citation type="submission" date="2021-07" db="EMBL/GenBank/DDBJ databases">
        <title>Alteriqipengyuania abyssalis NZ-12B nov, sp.nov isolated from deep sea sponge in pacific ocean.</title>
        <authorList>
            <person name="Tareen S."/>
            <person name="Wink J."/>
        </authorList>
    </citation>
    <scope>NUCLEOTIDE SEQUENCE [LARGE SCALE GENOMIC DNA]</scope>
    <source>
        <strain evidence="4 5">NZ-12B</strain>
    </source>
</reference>
<dbReference type="InterPro" id="IPR043128">
    <property type="entry name" value="Rev_trsase/Diguanyl_cyclase"/>
</dbReference>
<dbReference type="CDD" id="cd01949">
    <property type="entry name" value="GGDEF"/>
    <property type="match status" value="1"/>
</dbReference>
<evidence type="ECO:0000313" key="5">
    <source>
        <dbReference type="Proteomes" id="UP000759298"/>
    </source>
</evidence>
<dbReference type="Proteomes" id="UP000759298">
    <property type="component" value="Unassembled WGS sequence"/>
</dbReference>
<dbReference type="NCBIfam" id="TIGR00254">
    <property type="entry name" value="GGDEF"/>
    <property type="match status" value="1"/>
</dbReference>
<dbReference type="InterPro" id="IPR000160">
    <property type="entry name" value="GGDEF_dom"/>
</dbReference>
<dbReference type="Gene3D" id="3.30.70.270">
    <property type="match status" value="1"/>
</dbReference>
<keyword evidence="5" id="KW-1185">Reference proteome</keyword>
<dbReference type="EC" id="2.7.7.65" evidence="1"/>
<dbReference type="PROSITE" id="PS50887">
    <property type="entry name" value="GGDEF"/>
    <property type="match status" value="1"/>
</dbReference>
<organism evidence="4 5">
    <name type="scientific">Alteriqipengyuania abyssalis</name>
    <dbReference type="NCBI Taxonomy" id="2860200"/>
    <lineage>
        <taxon>Bacteria</taxon>
        <taxon>Pseudomonadati</taxon>
        <taxon>Pseudomonadota</taxon>
        <taxon>Alphaproteobacteria</taxon>
        <taxon>Sphingomonadales</taxon>
        <taxon>Erythrobacteraceae</taxon>
        <taxon>Alteriqipengyuania</taxon>
    </lineage>
</organism>
<comment type="caution">
    <text evidence="4">The sequence shown here is derived from an EMBL/GenBank/DDBJ whole genome shotgun (WGS) entry which is preliminary data.</text>
</comment>
<feature type="domain" description="GGDEF" evidence="3">
    <location>
        <begin position="225"/>
        <end position="360"/>
    </location>
</feature>
<evidence type="ECO:0000313" key="4">
    <source>
        <dbReference type="EMBL" id="MBY8335503.1"/>
    </source>
</evidence>
<dbReference type="PANTHER" id="PTHR45138:SF24">
    <property type="entry name" value="DIGUANYLATE CYCLASE DGCC-RELATED"/>
    <property type="match status" value="1"/>
</dbReference>
<keyword evidence="2" id="KW-0175">Coiled coil</keyword>
<feature type="coiled-coil region" evidence="2">
    <location>
        <begin position="160"/>
        <end position="194"/>
    </location>
</feature>
<evidence type="ECO:0000256" key="1">
    <source>
        <dbReference type="ARBA" id="ARBA00012528"/>
    </source>
</evidence>
<protein>
    <recommendedName>
        <fullName evidence="1">diguanylate cyclase</fullName>
        <ecNumber evidence="1">2.7.7.65</ecNumber>
    </recommendedName>
</protein>
<dbReference type="PANTHER" id="PTHR45138">
    <property type="entry name" value="REGULATORY COMPONENTS OF SENSORY TRANSDUCTION SYSTEM"/>
    <property type="match status" value="1"/>
</dbReference>
<sequence length="365" mass="41211">MLQRIGLPRLRWPRLVADNSEMPASAQIDPRARRRLLDEISNFLIEHDLEVTPSNLLAAHEACSGINPRLARRIEWRREQGEPITQTWLEEATVVDPCAGKKSIEDLAKDMERGIDELSRASKSMRRATSDYGDELERRVDDLQGPCDTEELISTLSNFAEAMIARSRQTEEELKASERETAKLRRNLDRARQDAQVDYLTGLPNRRAFEEVLETSYREAQDTGEPLSVAFCDIDRFKTINDTHGHEAGDRIIREIAETLSSLCTKDCYIARHGGEEFVLLFRGVEPQDALAQLDEAREALASRRMVNRRTEKPFGMVTFSGGIADVLQCADPREALAAADQALYCAKRSGRNRIRLAGEQSRAA</sequence>
<dbReference type="InterPro" id="IPR050469">
    <property type="entry name" value="Diguanylate_Cyclase"/>
</dbReference>
<accession>A0ABS7P8W7</accession>
<dbReference type="SUPFAM" id="SSF55073">
    <property type="entry name" value="Nucleotide cyclase"/>
    <property type="match status" value="1"/>
</dbReference>
<proteinExistence type="predicted"/>
<evidence type="ECO:0000259" key="3">
    <source>
        <dbReference type="PROSITE" id="PS50887"/>
    </source>
</evidence>